<accession>A0A833QFZ7</accession>
<dbReference type="OrthoDB" id="767246at2759"/>
<feature type="region of interest" description="Disordered" evidence="10">
    <location>
        <begin position="55"/>
        <end position="75"/>
    </location>
</feature>
<keyword evidence="3" id="KW-0677">Repeat</keyword>
<reference evidence="12" key="1">
    <citation type="submission" date="2020-01" db="EMBL/GenBank/DDBJ databases">
        <title>Genome sequence of Kobresia littledalei, the first chromosome-level genome in the family Cyperaceae.</title>
        <authorList>
            <person name="Qu G."/>
        </authorList>
    </citation>
    <scope>NUCLEOTIDE SEQUENCE</scope>
    <source>
        <strain evidence="12">C.B.Clarke</strain>
        <tissue evidence="12">Leaf</tissue>
    </source>
</reference>
<dbReference type="InterPro" id="IPR036236">
    <property type="entry name" value="Znf_C2H2_sf"/>
</dbReference>
<evidence type="ECO:0000256" key="2">
    <source>
        <dbReference type="ARBA" id="ARBA00022723"/>
    </source>
</evidence>
<evidence type="ECO:0000256" key="10">
    <source>
        <dbReference type="SAM" id="MobiDB-lite"/>
    </source>
</evidence>
<evidence type="ECO:0000256" key="1">
    <source>
        <dbReference type="ARBA" id="ARBA00004123"/>
    </source>
</evidence>
<evidence type="ECO:0000313" key="12">
    <source>
        <dbReference type="EMBL" id="KAF3321954.1"/>
    </source>
</evidence>
<gene>
    <name evidence="12" type="ORF">FCM35_KLT14170</name>
</gene>
<feature type="compositionally biased region" description="Basic residues" evidence="10">
    <location>
        <begin position="58"/>
        <end position="67"/>
    </location>
</feature>
<keyword evidence="7" id="KW-0804">Transcription</keyword>
<keyword evidence="4 9" id="KW-0863">Zinc-finger</keyword>
<dbReference type="Pfam" id="PF13912">
    <property type="entry name" value="zf-C2H2_6"/>
    <property type="match status" value="2"/>
</dbReference>
<feature type="domain" description="C2H2-type" evidence="11">
    <location>
        <begin position="80"/>
        <end position="107"/>
    </location>
</feature>
<name>A0A833QFZ7_9POAL</name>
<evidence type="ECO:0000256" key="9">
    <source>
        <dbReference type="PROSITE-ProRule" id="PRU00042"/>
    </source>
</evidence>
<keyword evidence="6" id="KW-0805">Transcription regulation</keyword>
<dbReference type="Gene3D" id="3.30.160.60">
    <property type="entry name" value="Classic Zinc Finger"/>
    <property type="match status" value="1"/>
</dbReference>
<dbReference type="AlphaFoldDB" id="A0A833QFZ7"/>
<evidence type="ECO:0000256" key="3">
    <source>
        <dbReference type="ARBA" id="ARBA00022737"/>
    </source>
</evidence>
<keyword evidence="2" id="KW-0479">Metal-binding</keyword>
<evidence type="ECO:0000256" key="6">
    <source>
        <dbReference type="ARBA" id="ARBA00023015"/>
    </source>
</evidence>
<protein>
    <submittedName>
        <fullName evidence="12">Zinc finger protein ZAT11-like protein</fullName>
    </submittedName>
</protein>
<evidence type="ECO:0000256" key="7">
    <source>
        <dbReference type="ARBA" id="ARBA00023163"/>
    </source>
</evidence>
<proteinExistence type="predicted"/>
<keyword evidence="8" id="KW-0539">Nucleus</keyword>
<dbReference type="InterPro" id="IPR013087">
    <property type="entry name" value="Znf_C2H2_type"/>
</dbReference>
<dbReference type="Proteomes" id="UP000623129">
    <property type="component" value="Unassembled WGS sequence"/>
</dbReference>
<evidence type="ECO:0000256" key="8">
    <source>
        <dbReference type="ARBA" id="ARBA00023242"/>
    </source>
</evidence>
<organism evidence="12 13">
    <name type="scientific">Carex littledalei</name>
    <dbReference type="NCBI Taxonomy" id="544730"/>
    <lineage>
        <taxon>Eukaryota</taxon>
        <taxon>Viridiplantae</taxon>
        <taxon>Streptophyta</taxon>
        <taxon>Embryophyta</taxon>
        <taxon>Tracheophyta</taxon>
        <taxon>Spermatophyta</taxon>
        <taxon>Magnoliopsida</taxon>
        <taxon>Liliopsida</taxon>
        <taxon>Poales</taxon>
        <taxon>Cyperaceae</taxon>
        <taxon>Cyperoideae</taxon>
        <taxon>Cariceae</taxon>
        <taxon>Carex</taxon>
        <taxon>Carex subgen. Euthyceras</taxon>
    </lineage>
</organism>
<keyword evidence="13" id="KW-1185">Reference proteome</keyword>
<comment type="subcellular location">
    <subcellularLocation>
        <location evidence="1">Nucleus</location>
    </subcellularLocation>
</comment>
<dbReference type="PANTHER" id="PTHR26374:SF379">
    <property type="entry name" value="ZINC FINGER PROTEIN ZAT12"/>
    <property type="match status" value="1"/>
</dbReference>
<feature type="domain" description="C2H2-type" evidence="11">
    <location>
        <begin position="39"/>
        <end position="66"/>
    </location>
</feature>
<dbReference type="SUPFAM" id="SSF57667">
    <property type="entry name" value="beta-beta-alpha zinc fingers"/>
    <property type="match status" value="1"/>
</dbReference>
<dbReference type="PANTHER" id="PTHR26374">
    <property type="entry name" value="ZINC FINGER PROTEIN ZAT5"/>
    <property type="match status" value="1"/>
</dbReference>
<keyword evidence="5" id="KW-0862">Zinc</keyword>
<dbReference type="EMBL" id="SWLB01000026">
    <property type="protein sequence ID" value="KAF3321954.1"/>
    <property type="molecule type" value="Genomic_DNA"/>
</dbReference>
<dbReference type="GO" id="GO:0008270">
    <property type="term" value="F:zinc ion binding"/>
    <property type="evidence" value="ECO:0007669"/>
    <property type="project" value="UniProtKB-KW"/>
</dbReference>
<comment type="caution">
    <text evidence="12">The sequence shown here is derived from an EMBL/GenBank/DDBJ whole genome shotgun (WGS) entry which is preliminary data.</text>
</comment>
<evidence type="ECO:0000313" key="13">
    <source>
        <dbReference type="Proteomes" id="UP000623129"/>
    </source>
</evidence>
<dbReference type="PROSITE" id="PS00028">
    <property type="entry name" value="ZINC_FINGER_C2H2_1"/>
    <property type="match status" value="2"/>
</dbReference>
<dbReference type="GO" id="GO:0005634">
    <property type="term" value="C:nucleus"/>
    <property type="evidence" value="ECO:0007669"/>
    <property type="project" value="UniProtKB-SubCell"/>
</dbReference>
<dbReference type="GO" id="GO:0010200">
    <property type="term" value="P:response to chitin"/>
    <property type="evidence" value="ECO:0007669"/>
    <property type="project" value="TreeGrafter"/>
</dbReference>
<dbReference type="PROSITE" id="PS50157">
    <property type="entry name" value="ZINC_FINGER_C2H2_2"/>
    <property type="match status" value="2"/>
</dbReference>
<sequence>MVQQVKGEAPIDIATNLSLSCDYSMSDQKKNSKPAEGIFACKTCNKEFASFQALGGHRTSHNRHKSRAQGADMKTKPRAHECMICGMEFTMGQALGGHMRRHRPTTDSSSSETVKSDHFELLDCNHPHPSNSLQLLQLFPDQ</sequence>
<evidence type="ECO:0000259" key="11">
    <source>
        <dbReference type="PROSITE" id="PS50157"/>
    </source>
</evidence>
<evidence type="ECO:0000256" key="5">
    <source>
        <dbReference type="ARBA" id="ARBA00022833"/>
    </source>
</evidence>
<dbReference type="GO" id="GO:0006950">
    <property type="term" value="P:response to stress"/>
    <property type="evidence" value="ECO:0007669"/>
    <property type="project" value="TreeGrafter"/>
</dbReference>
<evidence type="ECO:0000256" key="4">
    <source>
        <dbReference type="ARBA" id="ARBA00022771"/>
    </source>
</evidence>
<dbReference type="SMART" id="SM00355">
    <property type="entry name" value="ZnF_C2H2"/>
    <property type="match status" value="2"/>
</dbReference>